<accession>A0A0M3IPI2</accession>
<evidence type="ECO:0000313" key="1">
    <source>
        <dbReference type="Proteomes" id="UP000036681"/>
    </source>
</evidence>
<sequence>MTGFSFTGLQRAPFIPTLTEFYFENVVPTDSAYARIGRLRNLKKLSIRFWYDEADEKILHLKVLVPIVELQTSQKVLEELNEKRPKLVITNRRNYFINGVIQDGKAYINKEFLGDINAVLNDFSEIDGFCCMGSVCSEYVRQWN</sequence>
<dbReference type="AlphaFoldDB" id="A0A0M3IPI2"/>
<dbReference type="WBParaSite" id="ALUE_0002066001-mRNA-1">
    <property type="protein sequence ID" value="ALUE_0002066001-mRNA-1"/>
    <property type="gene ID" value="ALUE_0002066001"/>
</dbReference>
<proteinExistence type="predicted"/>
<organism evidence="1 2">
    <name type="scientific">Ascaris lumbricoides</name>
    <name type="common">Giant roundworm</name>
    <dbReference type="NCBI Taxonomy" id="6252"/>
    <lineage>
        <taxon>Eukaryota</taxon>
        <taxon>Metazoa</taxon>
        <taxon>Ecdysozoa</taxon>
        <taxon>Nematoda</taxon>
        <taxon>Chromadorea</taxon>
        <taxon>Rhabditida</taxon>
        <taxon>Spirurina</taxon>
        <taxon>Ascaridomorpha</taxon>
        <taxon>Ascaridoidea</taxon>
        <taxon>Ascarididae</taxon>
        <taxon>Ascaris</taxon>
    </lineage>
</organism>
<name>A0A0M3IPI2_ASCLU</name>
<reference evidence="2" key="1">
    <citation type="submission" date="2017-02" db="UniProtKB">
        <authorList>
            <consortium name="WormBaseParasite"/>
        </authorList>
    </citation>
    <scope>IDENTIFICATION</scope>
</reference>
<dbReference type="Proteomes" id="UP000036681">
    <property type="component" value="Unplaced"/>
</dbReference>
<evidence type="ECO:0000313" key="2">
    <source>
        <dbReference type="WBParaSite" id="ALUE_0002066001-mRNA-1"/>
    </source>
</evidence>
<keyword evidence="1" id="KW-1185">Reference proteome</keyword>
<protein>
    <submittedName>
        <fullName evidence="2">Doublecortin domain-containing protein</fullName>
    </submittedName>
</protein>